<dbReference type="EMBL" id="ML993591">
    <property type="protein sequence ID" value="KAF2168197.1"/>
    <property type="molecule type" value="Genomic_DNA"/>
</dbReference>
<feature type="region of interest" description="Disordered" evidence="2">
    <location>
        <begin position="1"/>
        <end position="22"/>
    </location>
</feature>
<organism evidence="3 4">
    <name type="scientific">Zasmidium cellare ATCC 36951</name>
    <dbReference type="NCBI Taxonomy" id="1080233"/>
    <lineage>
        <taxon>Eukaryota</taxon>
        <taxon>Fungi</taxon>
        <taxon>Dikarya</taxon>
        <taxon>Ascomycota</taxon>
        <taxon>Pezizomycotina</taxon>
        <taxon>Dothideomycetes</taxon>
        <taxon>Dothideomycetidae</taxon>
        <taxon>Mycosphaerellales</taxon>
        <taxon>Mycosphaerellaceae</taxon>
        <taxon>Zasmidium</taxon>
    </lineage>
</organism>
<evidence type="ECO:0000313" key="3">
    <source>
        <dbReference type="EMBL" id="KAF2168197.1"/>
    </source>
</evidence>
<sequence length="175" mass="19798">MPPKRKPRAAAAGNSSSKKQKVVNGLEDWEQAAAHLKDQYETAIANEQIKAEELEKQMSANRDLKERLQESERMREIGEDEYCDLRAYAVERKARFSEARAKIQELMLQSTRNEQLQEPRQKVIDAAGHVKRLMAGMPVENMGKLGEALQMLESAYSSLRQADGGPDEERKVVKG</sequence>
<evidence type="ECO:0000256" key="2">
    <source>
        <dbReference type="SAM" id="MobiDB-lite"/>
    </source>
</evidence>
<accession>A0A6A6CLU1</accession>
<reference evidence="3" key="1">
    <citation type="journal article" date="2020" name="Stud. Mycol.">
        <title>101 Dothideomycetes genomes: a test case for predicting lifestyles and emergence of pathogens.</title>
        <authorList>
            <person name="Haridas S."/>
            <person name="Albert R."/>
            <person name="Binder M."/>
            <person name="Bloem J."/>
            <person name="Labutti K."/>
            <person name="Salamov A."/>
            <person name="Andreopoulos B."/>
            <person name="Baker S."/>
            <person name="Barry K."/>
            <person name="Bills G."/>
            <person name="Bluhm B."/>
            <person name="Cannon C."/>
            <person name="Castanera R."/>
            <person name="Culley D."/>
            <person name="Daum C."/>
            <person name="Ezra D."/>
            <person name="Gonzalez J."/>
            <person name="Henrissat B."/>
            <person name="Kuo A."/>
            <person name="Liang C."/>
            <person name="Lipzen A."/>
            <person name="Lutzoni F."/>
            <person name="Magnuson J."/>
            <person name="Mondo S."/>
            <person name="Nolan M."/>
            <person name="Ohm R."/>
            <person name="Pangilinan J."/>
            <person name="Park H.-J."/>
            <person name="Ramirez L."/>
            <person name="Alfaro M."/>
            <person name="Sun H."/>
            <person name="Tritt A."/>
            <person name="Yoshinaga Y."/>
            <person name="Zwiers L.-H."/>
            <person name="Turgeon B."/>
            <person name="Goodwin S."/>
            <person name="Spatafora J."/>
            <person name="Crous P."/>
            <person name="Grigoriev I."/>
        </authorList>
    </citation>
    <scope>NUCLEOTIDE SEQUENCE</scope>
    <source>
        <strain evidence="3">ATCC 36951</strain>
    </source>
</reference>
<dbReference type="RefSeq" id="XP_033669086.1">
    <property type="nucleotide sequence ID" value="XM_033805953.1"/>
</dbReference>
<name>A0A6A6CLU1_ZASCE</name>
<dbReference type="GeneID" id="54559225"/>
<feature type="coiled-coil region" evidence="1">
    <location>
        <begin position="26"/>
        <end position="81"/>
    </location>
</feature>
<evidence type="ECO:0000313" key="4">
    <source>
        <dbReference type="Proteomes" id="UP000799537"/>
    </source>
</evidence>
<keyword evidence="4" id="KW-1185">Reference proteome</keyword>
<dbReference type="Proteomes" id="UP000799537">
    <property type="component" value="Unassembled WGS sequence"/>
</dbReference>
<dbReference type="AlphaFoldDB" id="A0A6A6CLU1"/>
<proteinExistence type="predicted"/>
<protein>
    <submittedName>
        <fullName evidence="3">Uncharacterized protein</fullName>
    </submittedName>
</protein>
<keyword evidence="1" id="KW-0175">Coiled coil</keyword>
<gene>
    <name evidence="3" type="ORF">M409DRAFT_21641</name>
</gene>
<evidence type="ECO:0000256" key="1">
    <source>
        <dbReference type="SAM" id="Coils"/>
    </source>
</evidence>